<dbReference type="InterPro" id="IPR047647">
    <property type="entry name" value="ISAs1_transpos"/>
</dbReference>
<evidence type="ECO:0000259" key="2">
    <source>
        <dbReference type="Pfam" id="PF13808"/>
    </source>
</evidence>
<evidence type="ECO:0000313" key="3">
    <source>
        <dbReference type="EMBL" id="QTE23220.1"/>
    </source>
</evidence>
<dbReference type="Pfam" id="PF13808">
    <property type="entry name" value="DDE_Tnp_1_assoc"/>
    <property type="match status" value="1"/>
</dbReference>
<dbReference type="NCBIfam" id="NF033564">
    <property type="entry name" value="transpos_ISAs1"/>
    <property type="match status" value="1"/>
</dbReference>
<keyword evidence="4" id="KW-1185">Reference proteome</keyword>
<dbReference type="InterPro" id="IPR032806">
    <property type="entry name" value="YbfD_N"/>
</dbReference>
<dbReference type="GO" id="GO:0004803">
    <property type="term" value="F:transposase activity"/>
    <property type="evidence" value="ECO:0007669"/>
    <property type="project" value="InterPro"/>
</dbReference>
<dbReference type="PANTHER" id="PTHR30298:SF0">
    <property type="entry name" value="PROTEIN YBFL-RELATED"/>
    <property type="match status" value="1"/>
</dbReference>
<gene>
    <name evidence="3" type="ORF">J3359_02780</name>
</gene>
<feature type="domain" description="Transposase IS4-like" evidence="1">
    <location>
        <begin position="113"/>
        <end position="344"/>
    </location>
</feature>
<protein>
    <submittedName>
        <fullName evidence="3">ISAs1 family transposase</fullName>
    </submittedName>
</protein>
<feature type="domain" description="H repeat-associated protein N-terminal" evidence="2">
    <location>
        <begin position="16"/>
        <end position="105"/>
    </location>
</feature>
<dbReference type="AlphaFoldDB" id="A0A975H9R1"/>
<dbReference type="InterPro" id="IPR002559">
    <property type="entry name" value="Transposase_11"/>
</dbReference>
<dbReference type="InterPro" id="IPR051698">
    <property type="entry name" value="Transposase_11-like"/>
</dbReference>
<dbReference type="EMBL" id="CP071869">
    <property type="protein sequence ID" value="QTE23220.1"/>
    <property type="molecule type" value="Genomic_DNA"/>
</dbReference>
<reference evidence="3 4" key="1">
    <citation type="submission" date="2021-03" db="EMBL/GenBank/DDBJ databases">
        <title>Complete genome of Polaribacter_sp.SM13.</title>
        <authorList>
            <person name="Jeong S.W."/>
            <person name="Bae J.W."/>
        </authorList>
    </citation>
    <scope>NUCLEOTIDE SEQUENCE [LARGE SCALE GENOMIC DNA]</scope>
    <source>
        <strain evidence="3 4">SM13</strain>
    </source>
</reference>
<evidence type="ECO:0000259" key="1">
    <source>
        <dbReference type="Pfam" id="PF01609"/>
    </source>
</evidence>
<dbReference type="Pfam" id="PF01609">
    <property type="entry name" value="DDE_Tnp_1"/>
    <property type="match status" value="1"/>
</dbReference>
<dbReference type="GO" id="GO:0006313">
    <property type="term" value="P:DNA transposition"/>
    <property type="evidence" value="ECO:0007669"/>
    <property type="project" value="InterPro"/>
</dbReference>
<dbReference type="KEGG" id="pcea:J3359_02780"/>
<dbReference type="PANTHER" id="PTHR30298">
    <property type="entry name" value="H REPEAT-ASSOCIATED PREDICTED TRANSPOSASE"/>
    <property type="match status" value="1"/>
</dbReference>
<dbReference type="Proteomes" id="UP000663920">
    <property type="component" value="Chromosome"/>
</dbReference>
<name>A0A975H9R1_9FLAO</name>
<sequence>MTISGSETSSQSLFTEHFKTLEEPRRTTKGNFKYPLDEILFLTISSIISGWFEEWEDITYFGENNLTWLQKFYPYQNGIPSHDVLNRLFNRLNTKEFNTCFMKWVNSIAIKSDNNVVAIDGKTIRGMASNFGDSKLHIVSAFCSKNGLSLGQVKVGDKTNEITAIPELLDLIAIKGCIVTIDAMGCQKEIAKKIKEQEADYILMVKENQAELKEQVEKVFRIQKPETSNVEEDLGHGRIEKRTCEVIKKLDFLDTKENWKGLQCIIKIAPERTIKRTGLYSCETRFYISSLDQNAQLINNSIRSHWTIENNLHWSLDVIMKEDGQHNYIGNAAENMNMMKKIALGMLTNEKSIKSSKARKMKKALMNKDYRELVLKV</sequence>
<organism evidence="3 4">
    <name type="scientific">Polaribacter cellanae</name>
    <dbReference type="NCBI Taxonomy" id="2818493"/>
    <lineage>
        <taxon>Bacteria</taxon>
        <taxon>Pseudomonadati</taxon>
        <taxon>Bacteroidota</taxon>
        <taxon>Flavobacteriia</taxon>
        <taxon>Flavobacteriales</taxon>
        <taxon>Flavobacteriaceae</taxon>
    </lineage>
</organism>
<dbReference type="RefSeq" id="WP_208079231.1">
    <property type="nucleotide sequence ID" value="NZ_CP071869.1"/>
</dbReference>
<accession>A0A975H9R1</accession>
<proteinExistence type="predicted"/>
<dbReference type="GO" id="GO:0003677">
    <property type="term" value="F:DNA binding"/>
    <property type="evidence" value="ECO:0007669"/>
    <property type="project" value="InterPro"/>
</dbReference>
<evidence type="ECO:0000313" key="4">
    <source>
        <dbReference type="Proteomes" id="UP000663920"/>
    </source>
</evidence>